<keyword evidence="2" id="KW-1185">Reference proteome</keyword>
<dbReference type="Proteomes" id="UP000271256">
    <property type="component" value="Unassembled WGS sequence"/>
</dbReference>
<organism evidence="1 2">
    <name type="scientific">Desulfofundulus salinus</name>
    <dbReference type="NCBI Taxonomy" id="2419843"/>
    <lineage>
        <taxon>Bacteria</taxon>
        <taxon>Bacillati</taxon>
        <taxon>Bacillota</taxon>
        <taxon>Clostridia</taxon>
        <taxon>Eubacteriales</taxon>
        <taxon>Peptococcaceae</taxon>
        <taxon>Desulfofundulus</taxon>
    </lineage>
</organism>
<gene>
    <name evidence="1" type="ORF">D7024_12345</name>
</gene>
<comment type="caution">
    <text evidence="1">The sequence shown here is derived from an EMBL/GenBank/DDBJ whole genome shotgun (WGS) entry which is preliminary data.</text>
</comment>
<proteinExistence type="predicted"/>
<accession>A0A494WXG5</accession>
<reference evidence="1 2" key="1">
    <citation type="submission" date="2018-10" db="EMBL/GenBank/DDBJ databases">
        <authorList>
            <person name="Grouzdev D.S."/>
            <person name="Krutkina M.S."/>
            <person name="Tourova T.P."/>
            <person name="Nazina T.N."/>
        </authorList>
    </citation>
    <scope>NUCLEOTIDE SEQUENCE [LARGE SCALE GENOMIC DNA]</scope>
    <source>
        <strain evidence="1 2">435</strain>
    </source>
</reference>
<protein>
    <submittedName>
        <fullName evidence="1">Uncharacterized protein</fullName>
    </submittedName>
</protein>
<name>A0A494WXG5_9FIRM</name>
<sequence length="80" mass="9073">MKKMARAAGRHLKRDAALPAGNFFVLPWIGIKILSHNHLGGGRPQSLRAPDRTKHRLASERTWQRCICDGSYLYSRKTTT</sequence>
<evidence type="ECO:0000313" key="2">
    <source>
        <dbReference type="Proteomes" id="UP000271256"/>
    </source>
</evidence>
<dbReference type="AlphaFoldDB" id="A0A494WXG5"/>
<evidence type="ECO:0000313" key="1">
    <source>
        <dbReference type="EMBL" id="RKO67663.1"/>
    </source>
</evidence>
<dbReference type="EMBL" id="RBWE01000001">
    <property type="protein sequence ID" value="RKO67663.1"/>
    <property type="molecule type" value="Genomic_DNA"/>
</dbReference>